<dbReference type="RefSeq" id="WP_166234176.1">
    <property type="nucleotide sequence ID" value="NZ_CP049865.1"/>
</dbReference>
<accession>A0A6G7Y8G5</accession>
<dbReference type="KEGG" id="prv:G7070_13580"/>
<reference evidence="4 5" key="1">
    <citation type="submission" date="2020-03" db="EMBL/GenBank/DDBJ databases">
        <title>Propioniciclava sp. nov., isolated from Hydrophilus acuminatus.</title>
        <authorList>
            <person name="Hyun D.-W."/>
            <person name="Bae J.-W."/>
        </authorList>
    </citation>
    <scope>NUCLEOTIDE SEQUENCE [LARGE SCALE GENOMIC DNA]</scope>
    <source>
        <strain evidence="4 5">HDW11</strain>
    </source>
</reference>
<protein>
    <recommendedName>
        <fullName evidence="2">Ribosome-binding factor A</fullName>
    </recommendedName>
</protein>
<dbReference type="PROSITE" id="PS01319">
    <property type="entry name" value="RBFA"/>
    <property type="match status" value="1"/>
</dbReference>
<evidence type="ECO:0000256" key="1">
    <source>
        <dbReference type="ARBA" id="ARBA00022517"/>
    </source>
</evidence>
<evidence type="ECO:0000256" key="3">
    <source>
        <dbReference type="SAM" id="MobiDB-lite"/>
    </source>
</evidence>
<dbReference type="HAMAP" id="MF_00003">
    <property type="entry name" value="RbfA"/>
    <property type="match status" value="1"/>
</dbReference>
<feature type="region of interest" description="Disordered" evidence="3">
    <location>
        <begin position="125"/>
        <end position="150"/>
    </location>
</feature>
<dbReference type="GO" id="GO:0043024">
    <property type="term" value="F:ribosomal small subunit binding"/>
    <property type="evidence" value="ECO:0007669"/>
    <property type="project" value="TreeGrafter"/>
</dbReference>
<dbReference type="Proteomes" id="UP000501058">
    <property type="component" value="Chromosome"/>
</dbReference>
<keyword evidence="1 2" id="KW-0690">Ribosome biogenesis</keyword>
<dbReference type="InterPro" id="IPR023799">
    <property type="entry name" value="RbfA_dom_sf"/>
</dbReference>
<evidence type="ECO:0000313" key="5">
    <source>
        <dbReference type="Proteomes" id="UP000501058"/>
    </source>
</evidence>
<dbReference type="EMBL" id="CP049865">
    <property type="protein sequence ID" value="QIK73105.1"/>
    <property type="molecule type" value="Genomic_DNA"/>
</dbReference>
<dbReference type="PANTHER" id="PTHR33515:SF1">
    <property type="entry name" value="RIBOSOME-BINDING FACTOR A, CHLOROPLASTIC-RELATED"/>
    <property type="match status" value="1"/>
</dbReference>
<dbReference type="Gene3D" id="3.30.300.20">
    <property type="match status" value="1"/>
</dbReference>
<comment type="function">
    <text evidence="2">One of several proteins that assist in the late maturation steps of the functional core of the 30S ribosomal subunit. Associates with free 30S ribosomal subunits (but not with 30S subunits that are part of 70S ribosomes or polysomes). Required for efficient processing of 16S rRNA. May interact with the 5'-terminal helix region of 16S rRNA.</text>
</comment>
<dbReference type="GO" id="GO:0030490">
    <property type="term" value="P:maturation of SSU-rRNA"/>
    <property type="evidence" value="ECO:0007669"/>
    <property type="project" value="UniProtKB-UniRule"/>
</dbReference>
<dbReference type="GO" id="GO:0005829">
    <property type="term" value="C:cytosol"/>
    <property type="evidence" value="ECO:0007669"/>
    <property type="project" value="TreeGrafter"/>
</dbReference>
<dbReference type="Pfam" id="PF02033">
    <property type="entry name" value="RBFA"/>
    <property type="match status" value="1"/>
</dbReference>
<keyword evidence="5" id="KW-1185">Reference proteome</keyword>
<sequence length="150" mass="15920">MGNPRYIKVAEQMKVIIAELLERRIKDPRLGFVTLTDVRLTGDGREATVFYTVLGDEAERVASAVALKSAGGLIRSTVGKQLGMKFTPTIAFVLDAVPETAAEMDALLAAARASDADLAARSAGATYAGDADPYKKPAEDDASEDDAEEN</sequence>
<organism evidence="4 5">
    <name type="scientific">Propioniciclava coleopterorum</name>
    <dbReference type="NCBI Taxonomy" id="2714937"/>
    <lineage>
        <taxon>Bacteria</taxon>
        <taxon>Bacillati</taxon>
        <taxon>Actinomycetota</taxon>
        <taxon>Actinomycetes</taxon>
        <taxon>Propionibacteriales</taxon>
        <taxon>Propionibacteriaceae</taxon>
        <taxon>Propioniciclava</taxon>
    </lineage>
</organism>
<proteinExistence type="inferred from homology"/>
<comment type="subunit">
    <text evidence="2">Monomer. Binds 30S ribosomal subunits, but not 50S ribosomal subunits or 70S ribosomes.</text>
</comment>
<dbReference type="InterPro" id="IPR015946">
    <property type="entry name" value="KH_dom-like_a/b"/>
</dbReference>
<dbReference type="AlphaFoldDB" id="A0A6G7Y8G5"/>
<dbReference type="NCBIfam" id="TIGR00082">
    <property type="entry name" value="rbfA"/>
    <property type="match status" value="1"/>
</dbReference>
<evidence type="ECO:0000313" key="4">
    <source>
        <dbReference type="EMBL" id="QIK73105.1"/>
    </source>
</evidence>
<dbReference type="InterPro" id="IPR020053">
    <property type="entry name" value="Ribosome-bd_factorA_CS"/>
</dbReference>
<gene>
    <name evidence="2 4" type="primary">rbfA</name>
    <name evidence="4" type="ORF">G7070_13580</name>
</gene>
<feature type="compositionally biased region" description="Acidic residues" evidence="3">
    <location>
        <begin position="140"/>
        <end position="150"/>
    </location>
</feature>
<dbReference type="InterPro" id="IPR000238">
    <property type="entry name" value="RbfA"/>
</dbReference>
<dbReference type="PANTHER" id="PTHR33515">
    <property type="entry name" value="RIBOSOME-BINDING FACTOR A, CHLOROPLASTIC-RELATED"/>
    <property type="match status" value="1"/>
</dbReference>
<comment type="subcellular location">
    <subcellularLocation>
        <location evidence="2">Cytoplasm</location>
    </subcellularLocation>
</comment>
<keyword evidence="2" id="KW-0963">Cytoplasm</keyword>
<name>A0A6G7Y8G5_9ACTN</name>
<dbReference type="SUPFAM" id="SSF89919">
    <property type="entry name" value="Ribosome-binding factor A, RbfA"/>
    <property type="match status" value="1"/>
</dbReference>
<comment type="similarity">
    <text evidence="2">Belongs to the RbfA family.</text>
</comment>
<evidence type="ECO:0000256" key="2">
    <source>
        <dbReference type="HAMAP-Rule" id="MF_00003"/>
    </source>
</evidence>